<evidence type="ECO:0000259" key="2">
    <source>
        <dbReference type="PROSITE" id="PS50240"/>
    </source>
</evidence>
<dbReference type="GO" id="GO:0004252">
    <property type="term" value="F:serine-type endopeptidase activity"/>
    <property type="evidence" value="ECO:0007669"/>
    <property type="project" value="InterPro"/>
</dbReference>
<organism evidence="3 4">
    <name type="scientific">Meganyctiphanes norvegica</name>
    <name type="common">Northern krill</name>
    <name type="synonym">Thysanopoda norvegica</name>
    <dbReference type="NCBI Taxonomy" id="48144"/>
    <lineage>
        <taxon>Eukaryota</taxon>
        <taxon>Metazoa</taxon>
        <taxon>Ecdysozoa</taxon>
        <taxon>Arthropoda</taxon>
        <taxon>Crustacea</taxon>
        <taxon>Multicrustacea</taxon>
        <taxon>Malacostraca</taxon>
        <taxon>Eumalacostraca</taxon>
        <taxon>Eucarida</taxon>
        <taxon>Euphausiacea</taxon>
        <taxon>Euphausiidae</taxon>
        <taxon>Meganyctiphanes</taxon>
    </lineage>
</organism>
<comment type="caution">
    <text evidence="3">The sequence shown here is derived from an EMBL/GenBank/DDBJ whole genome shotgun (WGS) entry which is preliminary data.</text>
</comment>
<dbReference type="GO" id="GO:0006508">
    <property type="term" value="P:proteolysis"/>
    <property type="evidence" value="ECO:0007669"/>
    <property type="project" value="InterPro"/>
</dbReference>
<proteinExistence type="predicted"/>
<keyword evidence="4" id="KW-1185">Reference proteome</keyword>
<dbReference type="Proteomes" id="UP001497623">
    <property type="component" value="Unassembled WGS sequence"/>
</dbReference>
<dbReference type="InterPro" id="IPR001254">
    <property type="entry name" value="Trypsin_dom"/>
</dbReference>
<dbReference type="PRINTS" id="PR00722">
    <property type="entry name" value="CHYMOTRYPSIN"/>
</dbReference>
<dbReference type="SUPFAM" id="SSF50494">
    <property type="entry name" value="Trypsin-like serine proteases"/>
    <property type="match status" value="1"/>
</dbReference>
<dbReference type="PROSITE" id="PS50240">
    <property type="entry name" value="TRYPSIN_DOM"/>
    <property type="match status" value="1"/>
</dbReference>
<dbReference type="Pfam" id="PF00089">
    <property type="entry name" value="Trypsin"/>
    <property type="match status" value="1"/>
</dbReference>
<dbReference type="PROSITE" id="PS00134">
    <property type="entry name" value="TRYPSIN_HIS"/>
    <property type="match status" value="1"/>
</dbReference>
<dbReference type="PANTHER" id="PTHR24252">
    <property type="entry name" value="ACROSIN-RELATED"/>
    <property type="match status" value="1"/>
</dbReference>
<reference evidence="3 4" key="1">
    <citation type="submission" date="2024-05" db="EMBL/GenBank/DDBJ databases">
        <authorList>
            <person name="Wallberg A."/>
        </authorList>
    </citation>
    <scope>NUCLEOTIDE SEQUENCE [LARGE SCALE GENOMIC DNA]</scope>
</reference>
<evidence type="ECO:0000256" key="1">
    <source>
        <dbReference type="ARBA" id="ARBA00023157"/>
    </source>
</evidence>
<name>A0AAV2S3S8_MEGNR</name>
<feature type="non-terminal residue" evidence="3">
    <location>
        <position position="167"/>
    </location>
</feature>
<dbReference type="AlphaFoldDB" id="A0AAV2S3S8"/>
<dbReference type="InterPro" id="IPR009003">
    <property type="entry name" value="Peptidase_S1_PA"/>
</dbReference>
<dbReference type="EMBL" id="CAXKWB010042515">
    <property type="protein sequence ID" value="CAL4157996.1"/>
    <property type="molecule type" value="Genomic_DNA"/>
</dbReference>
<dbReference type="FunFam" id="2.40.10.10:FF:000166">
    <property type="entry name" value="Trypsin"/>
    <property type="match status" value="1"/>
</dbReference>
<dbReference type="InterPro" id="IPR043504">
    <property type="entry name" value="Peptidase_S1_PA_chymotrypsin"/>
</dbReference>
<accession>A0AAV2S3S8</accession>
<dbReference type="Gene3D" id="2.40.10.10">
    <property type="entry name" value="Trypsin-like serine proteases"/>
    <property type="match status" value="1"/>
</dbReference>
<sequence>GFSRVKEIYGDLPHLQDTRIVGGEEAEDGEFPWQISMQHHGLFGWSHMCGGSVHSEHYVITAGHCAHGQNAANILVIAGTNNIGNLTGEEQQVPAHHLILHEHFDIPTRTNDISLIHMETPLVMNEKVQPVTLPEQMATVASGTEGTVSGWGALHEGAFGLPDQLMK</sequence>
<feature type="domain" description="Peptidase S1" evidence="2">
    <location>
        <begin position="20"/>
        <end position="167"/>
    </location>
</feature>
<evidence type="ECO:0000313" key="3">
    <source>
        <dbReference type="EMBL" id="CAL4157996.1"/>
    </source>
</evidence>
<keyword evidence="1" id="KW-1015">Disulfide bond</keyword>
<dbReference type="CDD" id="cd00190">
    <property type="entry name" value="Tryp_SPc"/>
    <property type="match status" value="1"/>
</dbReference>
<evidence type="ECO:0000313" key="4">
    <source>
        <dbReference type="Proteomes" id="UP001497623"/>
    </source>
</evidence>
<protein>
    <recommendedName>
        <fullName evidence="2">Peptidase S1 domain-containing protein</fullName>
    </recommendedName>
</protein>
<gene>
    <name evidence="3" type="ORF">MNOR_LOCUS32017</name>
</gene>
<dbReference type="InterPro" id="IPR018114">
    <property type="entry name" value="TRYPSIN_HIS"/>
</dbReference>
<feature type="non-terminal residue" evidence="3">
    <location>
        <position position="1"/>
    </location>
</feature>
<dbReference type="SMART" id="SM00020">
    <property type="entry name" value="Tryp_SPc"/>
    <property type="match status" value="1"/>
</dbReference>
<dbReference type="PANTHER" id="PTHR24252:SF7">
    <property type="entry name" value="HYALIN"/>
    <property type="match status" value="1"/>
</dbReference>
<dbReference type="InterPro" id="IPR001314">
    <property type="entry name" value="Peptidase_S1A"/>
</dbReference>